<gene>
    <name evidence="6" type="ORF">L613_003100000040</name>
</gene>
<evidence type="ECO:0000256" key="1">
    <source>
        <dbReference type="ARBA" id="ARBA00010457"/>
    </source>
</evidence>
<accession>A0A562DJX9</accession>
<feature type="domain" description="Superoxide dismutase copper/zinc binding" evidence="5">
    <location>
        <begin position="60"/>
        <end position="191"/>
    </location>
</feature>
<dbReference type="EMBL" id="VLJS01000060">
    <property type="protein sequence ID" value="TWH09978.1"/>
    <property type="molecule type" value="Genomic_DNA"/>
</dbReference>
<evidence type="ECO:0000313" key="7">
    <source>
        <dbReference type="Proteomes" id="UP000321583"/>
    </source>
</evidence>
<dbReference type="InterPro" id="IPR036423">
    <property type="entry name" value="SOD-like_Cu/Zn_dom_sf"/>
</dbReference>
<dbReference type="InterPro" id="IPR001424">
    <property type="entry name" value="SOD_Cu_Zn_dom"/>
</dbReference>
<keyword evidence="4" id="KW-0732">Signal</keyword>
<organism evidence="6 7">
    <name type="scientific">Pseudoxanthomonas taiwanensis J19</name>
    <dbReference type="NCBI Taxonomy" id="935569"/>
    <lineage>
        <taxon>Bacteria</taxon>
        <taxon>Pseudomonadati</taxon>
        <taxon>Pseudomonadota</taxon>
        <taxon>Gammaproteobacteria</taxon>
        <taxon>Lysobacterales</taxon>
        <taxon>Lysobacteraceae</taxon>
        <taxon>Pseudoxanthomonas</taxon>
    </lineage>
</organism>
<dbReference type="PROSITE" id="PS51257">
    <property type="entry name" value="PROKAR_LIPOPROTEIN"/>
    <property type="match status" value="1"/>
</dbReference>
<dbReference type="PROSITE" id="PS00332">
    <property type="entry name" value="SOD_CU_ZN_2"/>
    <property type="match status" value="1"/>
</dbReference>
<comment type="cofactor">
    <cofactor evidence="2">
        <name>Cu cation</name>
        <dbReference type="ChEBI" id="CHEBI:23378"/>
    </cofactor>
    <text evidence="2">Binds 1 copper ion per subunit.</text>
</comment>
<evidence type="ECO:0000256" key="4">
    <source>
        <dbReference type="SAM" id="SignalP"/>
    </source>
</evidence>
<dbReference type="InterPro" id="IPR024134">
    <property type="entry name" value="SOD_Cu/Zn_/chaperone"/>
</dbReference>
<proteinExistence type="inferred from homology"/>
<dbReference type="GO" id="GO:0004784">
    <property type="term" value="F:superoxide dismutase activity"/>
    <property type="evidence" value="ECO:0007669"/>
    <property type="project" value="UniProtKB-EC"/>
</dbReference>
<protein>
    <recommendedName>
        <fullName evidence="2">Superoxide dismutase [Cu-Zn]</fullName>
        <ecNumber evidence="2">1.15.1.1</ecNumber>
    </recommendedName>
</protein>
<dbReference type="Gene3D" id="2.60.40.200">
    <property type="entry name" value="Superoxide dismutase, copper/zinc binding domain"/>
    <property type="match status" value="1"/>
</dbReference>
<comment type="catalytic activity">
    <reaction evidence="2">
        <text>2 superoxide + 2 H(+) = H2O2 + O2</text>
        <dbReference type="Rhea" id="RHEA:20696"/>
        <dbReference type="ChEBI" id="CHEBI:15378"/>
        <dbReference type="ChEBI" id="CHEBI:15379"/>
        <dbReference type="ChEBI" id="CHEBI:16240"/>
        <dbReference type="ChEBI" id="CHEBI:18421"/>
        <dbReference type="EC" id="1.15.1.1"/>
    </reaction>
</comment>
<keyword evidence="7" id="KW-1185">Reference proteome</keyword>
<feature type="region of interest" description="Disordered" evidence="3">
    <location>
        <begin position="101"/>
        <end position="135"/>
    </location>
</feature>
<dbReference type="GO" id="GO:0005507">
    <property type="term" value="F:copper ion binding"/>
    <property type="evidence" value="ECO:0007669"/>
    <property type="project" value="InterPro"/>
</dbReference>
<dbReference type="RefSeq" id="WP_028914345.1">
    <property type="nucleotide sequence ID" value="NZ_VLJS01000060.1"/>
</dbReference>
<evidence type="ECO:0000256" key="3">
    <source>
        <dbReference type="SAM" id="MobiDB-lite"/>
    </source>
</evidence>
<reference evidence="6 7" key="1">
    <citation type="submission" date="2019-07" db="EMBL/GenBank/DDBJ databases">
        <title>Genome sequencing of lignin-degrading bacterial isolates.</title>
        <authorList>
            <person name="Gladden J."/>
        </authorList>
    </citation>
    <scope>NUCLEOTIDE SEQUENCE [LARGE SCALE GENOMIC DNA]</scope>
    <source>
        <strain evidence="6 7">J19</strain>
    </source>
</reference>
<dbReference type="Pfam" id="PF00080">
    <property type="entry name" value="Sod_Cu"/>
    <property type="match status" value="1"/>
</dbReference>
<evidence type="ECO:0000313" key="6">
    <source>
        <dbReference type="EMBL" id="TWH09978.1"/>
    </source>
</evidence>
<feature type="chain" id="PRO_5021991981" description="Superoxide dismutase [Cu-Zn]" evidence="4">
    <location>
        <begin position="27"/>
        <end position="195"/>
    </location>
</feature>
<dbReference type="PRINTS" id="PR00068">
    <property type="entry name" value="CUZNDISMTASE"/>
</dbReference>
<dbReference type="PROSITE" id="PS00087">
    <property type="entry name" value="SOD_CU_ZN_1"/>
    <property type="match status" value="1"/>
</dbReference>
<keyword evidence="2" id="KW-0862">Zinc</keyword>
<dbReference type="Proteomes" id="UP000321583">
    <property type="component" value="Unassembled WGS sequence"/>
</dbReference>
<keyword evidence="2" id="KW-0479">Metal-binding</keyword>
<comment type="similarity">
    <text evidence="1 2">Belongs to the Cu-Zn superoxide dismutase family.</text>
</comment>
<comment type="caution">
    <text evidence="6">The sequence shown here is derived from an EMBL/GenBank/DDBJ whole genome shotgun (WGS) entry which is preliminary data.</text>
</comment>
<sequence length="195" mass="19061">MKTPAHPRIALPALAALALLAGCSTTEPVAPAPPAPAEPVATSTAQEARVALASASGSRVSGTLVLVPMDGGVHVRGQVGGLPANGQFGFHVHEKGDCSAADATSTGSHFNPAGAPHGRAGSGAHHGGDMDNISSDAEGVATVDAHLLGVTLGGGAANDIAGRAVIVHADPDDYQSQPTGNAGARVACGVIKVVR</sequence>
<dbReference type="OrthoDB" id="5431326at2"/>
<dbReference type="CDD" id="cd00305">
    <property type="entry name" value="Cu-Zn_Superoxide_Dismutase"/>
    <property type="match status" value="1"/>
</dbReference>
<feature type="signal peptide" evidence="4">
    <location>
        <begin position="1"/>
        <end position="26"/>
    </location>
</feature>
<evidence type="ECO:0000256" key="2">
    <source>
        <dbReference type="RuleBase" id="RU000393"/>
    </source>
</evidence>
<dbReference type="AlphaFoldDB" id="A0A562DJX9"/>
<dbReference type="PANTHER" id="PTHR10003">
    <property type="entry name" value="SUPEROXIDE DISMUTASE CU-ZN -RELATED"/>
    <property type="match status" value="1"/>
</dbReference>
<comment type="function">
    <text evidence="2">Destroys radicals which are normally produced within the cells and which are toxic to biological systems.</text>
</comment>
<name>A0A562DJX9_9GAMM</name>
<dbReference type="SUPFAM" id="SSF49329">
    <property type="entry name" value="Cu,Zn superoxide dismutase-like"/>
    <property type="match status" value="1"/>
</dbReference>
<evidence type="ECO:0000259" key="5">
    <source>
        <dbReference type="Pfam" id="PF00080"/>
    </source>
</evidence>
<dbReference type="EC" id="1.15.1.1" evidence="2"/>
<keyword evidence="2" id="KW-0560">Oxidoreductase</keyword>
<comment type="cofactor">
    <cofactor evidence="2">
        <name>Zn(2+)</name>
        <dbReference type="ChEBI" id="CHEBI:29105"/>
    </cofactor>
    <text evidence="2">Binds 1 zinc ion per subunit.</text>
</comment>
<keyword evidence="2" id="KW-0186">Copper</keyword>
<dbReference type="InterPro" id="IPR018152">
    <property type="entry name" value="SOD_Cu/Zn_BS"/>
</dbReference>